<reference evidence="5 6" key="1">
    <citation type="journal article" date="2013" name="J. Mol. Microbiol. Biotechnol.">
        <title>Analysis of the Complete Genomes of Acholeplasma brassicae , A. palmae and A. laidlawii and Their Comparison to the Obligate Parasites from ' Candidatus Phytoplasma'.</title>
        <authorList>
            <person name="Kube M."/>
            <person name="Siewert C."/>
            <person name="Migdoll A.M."/>
            <person name="Duduk B."/>
            <person name="Holz S."/>
            <person name="Rabus R."/>
            <person name="Seemuller E."/>
            <person name="Mitrovic J."/>
            <person name="Muller I."/>
            <person name="Buttner C."/>
            <person name="Reinhardt R."/>
        </authorList>
    </citation>
    <scope>NUCLEOTIDE SEQUENCE [LARGE SCALE GENOMIC DNA]</scope>
    <source>
        <strain evidence="5 6">J233</strain>
    </source>
</reference>
<dbReference type="STRING" id="1318466.BN85403150"/>
<dbReference type="PANTHER" id="PTHR30408:SF13">
    <property type="entry name" value="TYPE I RESTRICTION ENZYME HINDI SPECIFICITY SUBUNIT"/>
    <property type="match status" value="1"/>
</dbReference>
<evidence type="ECO:0000313" key="5">
    <source>
        <dbReference type="EMBL" id="CCV63892.1"/>
    </source>
</evidence>
<dbReference type="REBASE" id="77352">
    <property type="entry name" value="S4.Apa233ORF3120P"/>
</dbReference>
<keyword evidence="5" id="KW-0540">Nuclease</keyword>
<dbReference type="RefSeq" id="WP_026656113.1">
    <property type="nucleotide sequence ID" value="NC_022538.1"/>
</dbReference>
<comment type="similarity">
    <text evidence="1">Belongs to the type-I restriction system S methylase family.</text>
</comment>
<keyword evidence="5" id="KW-0378">Hydrolase</keyword>
<dbReference type="KEGG" id="apal:BN85403150"/>
<dbReference type="InterPro" id="IPR000055">
    <property type="entry name" value="Restrct_endonuc_typeI_TRD"/>
</dbReference>
<feature type="domain" description="Type I restriction modification DNA specificity" evidence="4">
    <location>
        <begin position="48"/>
        <end position="188"/>
    </location>
</feature>
<keyword evidence="6" id="KW-1185">Reference proteome</keyword>
<keyword evidence="3" id="KW-0238">DNA-binding</keyword>
<dbReference type="OrthoDB" id="401454at2"/>
<dbReference type="HOGENOM" id="CLU_021095_0_3_14"/>
<evidence type="ECO:0000256" key="2">
    <source>
        <dbReference type="ARBA" id="ARBA00022747"/>
    </source>
</evidence>
<sequence length="382" mass="44446">MYQIRRKLILNVPHLRFPEFTGEWRSISLNKFAQINNHSTKLEEYFHYIDLESVEKGVLLNQKTINKNEAPSRAQRVLTRGDILYQTVRPYQFNNLFFDISSGEQYVASTGYAVLRTKENPRFLYHLMNTPTFNKKVMLRSTGTSYPAINSTDLSTIKIMVPSIPEQDKISELLTLIDKKIEVQRKLIDLYKSLIKSLNDDLYYATSEDIFKLKNIILPLQTKEIINDNYLEIGDINILTGTYRVDPNKKYVFGAQKGYCNNLIISTIRPNRGAVTILKEDIMISSALLQLNIVKNYSLKFIKEYLRMPKVLHDFSNLSFGSAYPTISKSDLINYKIPRLESIEFELKSRIVSRVSDSLDYLHANIKKHILLKEYMLKKLFI</sequence>
<name>U4KK47_ALTPJ</name>
<dbReference type="SUPFAM" id="SSF116734">
    <property type="entry name" value="DNA methylase specificity domain"/>
    <property type="match status" value="2"/>
</dbReference>
<accession>U4KK47</accession>
<dbReference type="Proteomes" id="UP000032740">
    <property type="component" value="Chromosome"/>
</dbReference>
<keyword evidence="5" id="KW-0255">Endonuclease</keyword>
<dbReference type="InterPro" id="IPR044946">
    <property type="entry name" value="Restrct_endonuc_typeI_TRD_sf"/>
</dbReference>
<protein>
    <submittedName>
        <fullName evidence="5">Restriction endonuclease S subunit, putative</fullName>
    </submittedName>
</protein>
<dbReference type="GO" id="GO:0003677">
    <property type="term" value="F:DNA binding"/>
    <property type="evidence" value="ECO:0007669"/>
    <property type="project" value="UniProtKB-KW"/>
</dbReference>
<dbReference type="PANTHER" id="PTHR30408">
    <property type="entry name" value="TYPE-1 RESTRICTION ENZYME ECOKI SPECIFICITY PROTEIN"/>
    <property type="match status" value="1"/>
</dbReference>
<evidence type="ECO:0000259" key="4">
    <source>
        <dbReference type="Pfam" id="PF01420"/>
    </source>
</evidence>
<gene>
    <name evidence="5" type="primary">hsdS</name>
    <name evidence="5" type="ORF">BN85403150</name>
</gene>
<dbReference type="Gene3D" id="3.90.220.20">
    <property type="entry name" value="DNA methylase specificity domains"/>
    <property type="match status" value="2"/>
</dbReference>
<proteinExistence type="inferred from homology"/>
<dbReference type="InterPro" id="IPR052021">
    <property type="entry name" value="Type-I_RS_S_subunit"/>
</dbReference>
<evidence type="ECO:0000256" key="1">
    <source>
        <dbReference type="ARBA" id="ARBA00010923"/>
    </source>
</evidence>
<organism evidence="5 6">
    <name type="scientific">Alteracholeplasma palmae (strain ATCC 49389 / J233)</name>
    <name type="common">Acholeplasma palmae</name>
    <dbReference type="NCBI Taxonomy" id="1318466"/>
    <lineage>
        <taxon>Bacteria</taxon>
        <taxon>Bacillati</taxon>
        <taxon>Mycoplasmatota</taxon>
        <taxon>Mollicutes</taxon>
        <taxon>Acholeplasmatales</taxon>
        <taxon>Acholeplasmataceae</taxon>
        <taxon>Acholeplasma</taxon>
    </lineage>
</organism>
<dbReference type="GO" id="GO:0004519">
    <property type="term" value="F:endonuclease activity"/>
    <property type="evidence" value="ECO:0007669"/>
    <property type="project" value="UniProtKB-KW"/>
</dbReference>
<dbReference type="AlphaFoldDB" id="U4KK47"/>
<dbReference type="GO" id="GO:0009307">
    <property type="term" value="P:DNA restriction-modification system"/>
    <property type="evidence" value="ECO:0007669"/>
    <property type="project" value="UniProtKB-KW"/>
</dbReference>
<evidence type="ECO:0000256" key="3">
    <source>
        <dbReference type="ARBA" id="ARBA00023125"/>
    </source>
</evidence>
<keyword evidence="2" id="KW-0680">Restriction system</keyword>
<dbReference type="Pfam" id="PF01420">
    <property type="entry name" value="Methylase_S"/>
    <property type="match status" value="1"/>
</dbReference>
<evidence type="ECO:0000313" key="6">
    <source>
        <dbReference type="Proteomes" id="UP000032740"/>
    </source>
</evidence>
<dbReference type="EMBL" id="FO681347">
    <property type="protein sequence ID" value="CCV63892.1"/>
    <property type="molecule type" value="Genomic_DNA"/>
</dbReference>